<feature type="binding site" evidence="14">
    <location>
        <position position="355"/>
    </location>
    <ligand>
        <name>Zn(2+)</name>
        <dbReference type="ChEBI" id="CHEBI:29105"/>
    </ligand>
</feature>
<dbReference type="GO" id="GO:0071555">
    <property type="term" value="P:cell wall organization"/>
    <property type="evidence" value="ECO:0007669"/>
    <property type="project" value="UniProtKB-KW"/>
</dbReference>
<sequence>MARKRQAIRDHSAEANLFARRAVVSLLIVIAMLGIVVSNLYVLQVEKHDAYQTRSNGNRIKVLPIAPNRGLIYDRNGILLAENRPVFSLEIIPEEVDDLEATLDSLTTLMGITPEERENFQKTYRGQRRFKPITLRTQLSEQEVALFSAQQHHYDGVSVEARLSRYYPYGETLTHVLGYVAKINKKDLQKLVEAGQEANYAATYDIGKLGVEKYHEEELHGQVGYQQVEVNSQGRIIRTLSIDPPVPGKDIVLNIDLALQLAAKKSLNGQRGTVVVSSPQTGGVLAMYSSPSYDPNLFVHGISSKNYSALLNSPDRPLINRATQGQYPPASTIKPLLGLVGLEDGVITPKTTINDTGRYRLPNVKHVWRDWKKWGHGKVNVVRAVMQSCDTFYYDLAYKLGIDRISESMSEFGFGEYTGVDLYEESDANMPSRGWKRARFNQPWYIGDTIPVGIGQSYWTATPIQLNQAINTLINHGERYVPQIIMGFMGDQGEVIEEPLKTWRPIAVKEKKNWDLMLDAMHKVNHDEEGTGRRSFSDAPYQSGGKSGTAQLFSVAQNESYKEEEVSEHLRDNAMYVAFAPFEQPEVSVAVVVENAGGGSSNAAPVARQVIDFFFRERDFMDPDYVPPEQQGQEVGQ</sequence>
<dbReference type="SUPFAM" id="SSF56519">
    <property type="entry name" value="Penicillin binding protein dimerisation domain"/>
    <property type="match status" value="1"/>
</dbReference>
<feature type="binding site" evidence="14">
    <location>
        <position position="370"/>
    </location>
    <ligand>
        <name>Zn(2+)</name>
        <dbReference type="ChEBI" id="CHEBI:29105"/>
    </ligand>
</feature>
<dbReference type="EC" id="3.4.16.4" evidence="14"/>
<comment type="catalytic activity">
    <reaction evidence="14">
        <text>Preferential cleavage: (Ac)2-L-Lys-D-Ala-|-D-Ala. Also transpeptidation of peptidyl-alanyl moieties that are N-acyl substituents of D-alanine.</text>
        <dbReference type="EC" id="3.4.16.4"/>
    </reaction>
</comment>
<comment type="subcellular location">
    <subcellularLocation>
        <location evidence="14">Cell inner membrane</location>
        <topology evidence="14">Single-pass membrane protein</topology>
    </subcellularLocation>
    <subcellularLocation>
        <location evidence="2">Cell membrane</location>
    </subcellularLocation>
    <subcellularLocation>
        <location evidence="1">Membrane</location>
        <topology evidence="1">Single-pass membrane protein</topology>
    </subcellularLocation>
</comment>
<evidence type="ECO:0000259" key="17">
    <source>
        <dbReference type="Pfam" id="PF03717"/>
    </source>
</evidence>
<feature type="binding site" evidence="14">
    <location>
        <position position="376"/>
    </location>
    <ligand>
        <name>Zn(2+)</name>
        <dbReference type="ChEBI" id="CHEBI:29105"/>
    </ligand>
</feature>
<keyword evidence="6 14" id="KW-0645">Protease</keyword>
<dbReference type="GO" id="GO:0008360">
    <property type="term" value="P:regulation of cell shape"/>
    <property type="evidence" value="ECO:0007669"/>
    <property type="project" value="UniProtKB-KW"/>
</dbReference>
<dbReference type="PANTHER" id="PTHR30627:SF2">
    <property type="entry name" value="PEPTIDOGLYCAN D,D-TRANSPEPTIDASE MRDA"/>
    <property type="match status" value="1"/>
</dbReference>
<evidence type="ECO:0000256" key="12">
    <source>
        <dbReference type="ARBA" id="ARBA00023136"/>
    </source>
</evidence>
<feature type="transmembrane region" description="Helical" evidence="14">
    <location>
        <begin position="21"/>
        <end position="43"/>
    </location>
</feature>
<keyword evidence="8 14" id="KW-0378">Hydrolase</keyword>
<evidence type="ECO:0000256" key="9">
    <source>
        <dbReference type="ARBA" id="ARBA00022960"/>
    </source>
</evidence>
<evidence type="ECO:0000313" key="19">
    <source>
        <dbReference type="Proteomes" id="UP000175691"/>
    </source>
</evidence>
<protein>
    <recommendedName>
        <fullName evidence="14">Peptidoglycan D,D-transpeptidase MrdA</fullName>
        <ecNumber evidence="14">3.4.16.4</ecNumber>
    </recommendedName>
    <alternativeName>
        <fullName evidence="14">Penicillin-binding protein 2</fullName>
        <shortName evidence="14">PBP-2</shortName>
    </alternativeName>
</protein>
<dbReference type="GO" id="GO:0008658">
    <property type="term" value="F:penicillin binding"/>
    <property type="evidence" value="ECO:0007669"/>
    <property type="project" value="UniProtKB-UniRule"/>
</dbReference>
<keyword evidence="5 14" id="KW-0121">Carboxypeptidase</keyword>
<gene>
    <name evidence="14" type="primary">mrdA</name>
    <name evidence="18" type="ORF">BFC18_06725</name>
</gene>
<dbReference type="InterPro" id="IPR036138">
    <property type="entry name" value="PBP_dimer_sf"/>
</dbReference>
<keyword evidence="7 14" id="KW-0812">Transmembrane</keyword>
<dbReference type="Gene3D" id="3.30.1390.30">
    <property type="entry name" value="Penicillin-binding protein 2a, domain 3"/>
    <property type="match status" value="1"/>
</dbReference>
<evidence type="ECO:0000256" key="11">
    <source>
        <dbReference type="ARBA" id="ARBA00022989"/>
    </source>
</evidence>
<keyword evidence="14" id="KW-0479">Metal-binding</keyword>
<dbReference type="InterPro" id="IPR050515">
    <property type="entry name" value="Beta-lactam/transpept"/>
</dbReference>
<dbReference type="GO" id="GO:0005886">
    <property type="term" value="C:plasma membrane"/>
    <property type="evidence" value="ECO:0007669"/>
    <property type="project" value="UniProtKB-SubCell"/>
</dbReference>
<keyword evidence="4 14" id="KW-0997">Cell inner membrane</keyword>
<comment type="cofactor">
    <cofactor evidence="14">
        <name>Zn(2+)</name>
        <dbReference type="ChEBI" id="CHEBI:29105"/>
    </cofactor>
    <text evidence="14">Binds one Zn(2+) ion per subunit.</text>
</comment>
<dbReference type="GO" id="GO:0071972">
    <property type="term" value="F:peptidoglycan L,D-transpeptidase activity"/>
    <property type="evidence" value="ECO:0007669"/>
    <property type="project" value="TreeGrafter"/>
</dbReference>
<proteinExistence type="inferred from homology"/>
<comment type="caution">
    <text evidence="18">The sequence shown here is derived from an EMBL/GenBank/DDBJ whole genome shotgun (WGS) entry which is preliminary data.</text>
</comment>
<dbReference type="OrthoDB" id="9766847at2"/>
<evidence type="ECO:0000256" key="4">
    <source>
        <dbReference type="ARBA" id="ARBA00022519"/>
    </source>
</evidence>
<dbReference type="HAMAP" id="MF_02081">
    <property type="entry name" value="MrdA_transpept"/>
    <property type="match status" value="1"/>
</dbReference>
<dbReference type="GO" id="GO:0009002">
    <property type="term" value="F:serine-type D-Ala-D-Ala carboxypeptidase activity"/>
    <property type="evidence" value="ECO:0007669"/>
    <property type="project" value="UniProtKB-UniRule"/>
</dbReference>
<keyword evidence="14" id="KW-0862">Zinc</keyword>
<evidence type="ECO:0000256" key="6">
    <source>
        <dbReference type="ARBA" id="ARBA00022670"/>
    </source>
</evidence>
<dbReference type="Gene3D" id="3.90.1310.10">
    <property type="entry name" value="Penicillin-binding protein 2a (Domain 2)"/>
    <property type="match status" value="1"/>
</dbReference>
<dbReference type="GO" id="GO:0009252">
    <property type="term" value="P:peptidoglycan biosynthetic process"/>
    <property type="evidence" value="ECO:0007669"/>
    <property type="project" value="UniProtKB-UniRule"/>
</dbReference>
<dbReference type="SUPFAM" id="SSF56601">
    <property type="entry name" value="beta-lactamase/transpeptidase-like"/>
    <property type="match status" value="1"/>
</dbReference>
<organism evidence="18 19">
    <name type="scientific">Alteromonas confluentis</name>
    <dbReference type="NCBI Taxonomy" id="1656094"/>
    <lineage>
        <taxon>Bacteria</taxon>
        <taxon>Pseudomonadati</taxon>
        <taxon>Pseudomonadota</taxon>
        <taxon>Gammaproteobacteria</taxon>
        <taxon>Alteromonadales</taxon>
        <taxon>Alteromonadaceae</taxon>
        <taxon>Alteromonas/Salinimonas group</taxon>
        <taxon>Alteromonas</taxon>
    </lineage>
</organism>
<comment type="pathway">
    <text evidence="14">Cell wall biogenesis; peptidoglycan biosynthesis.</text>
</comment>
<evidence type="ECO:0000259" key="16">
    <source>
        <dbReference type="Pfam" id="PF00905"/>
    </source>
</evidence>
<keyword evidence="19" id="KW-1185">Reference proteome</keyword>
<keyword evidence="9 14" id="KW-0133">Cell shape</keyword>
<evidence type="ECO:0000313" key="18">
    <source>
        <dbReference type="EMBL" id="OFC71841.1"/>
    </source>
</evidence>
<dbReference type="RefSeq" id="WP_070124185.1">
    <property type="nucleotide sequence ID" value="NZ_MDHN01000010.1"/>
</dbReference>
<keyword evidence="11 14" id="KW-1133">Transmembrane helix</keyword>
<evidence type="ECO:0000256" key="1">
    <source>
        <dbReference type="ARBA" id="ARBA00004167"/>
    </source>
</evidence>
<keyword evidence="12 14" id="KW-0472">Membrane</keyword>
<feature type="domain" description="Penicillin-binding protein transpeptidase" evidence="16">
    <location>
        <begin position="272"/>
        <end position="611"/>
    </location>
</feature>
<evidence type="ECO:0000256" key="5">
    <source>
        <dbReference type="ARBA" id="ARBA00022645"/>
    </source>
</evidence>
<evidence type="ECO:0000256" key="2">
    <source>
        <dbReference type="ARBA" id="ARBA00004236"/>
    </source>
</evidence>
<comment type="similarity">
    <text evidence="14">Belongs to the transpeptidase family. MrdA subfamily.</text>
</comment>
<dbReference type="PANTHER" id="PTHR30627">
    <property type="entry name" value="PEPTIDOGLYCAN D,D-TRANSPEPTIDASE"/>
    <property type="match status" value="1"/>
</dbReference>
<accession>A0A1E7ZEB7</accession>
<keyword evidence="13 14" id="KW-0961">Cell wall biogenesis/degradation</keyword>
<comment type="function">
    <text evidence="14">Catalyzes cross-linking of the peptidoglycan cell wall.</text>
</comment>
<dbReference type="GO" id="GO:0006508">
    <property type="term" value="P:proteolysis"/>
    <property type="evidence" value="ECO:0007669"/>
    <property type="project" value="UniProtKB-KW"/>
</dbReference>
<keyword evidence="3 14" id="KW-1003">Cell membrane</keyword>
<evidence type="ECO:0000256" key="15">
    <source>
        <dbReference type="SAM" id="MobiDB-lite"/>
    </source>
</evidence>
<dbReference type="AlphaFoldDB" id="A0A1E7ZEB7"/>
<dbReference type="EMBL" id="MDHN01000010">
    <property type="protein sequence ID" value="OFC71841.1"/>
    <property type="molecule type" value="Genomic_DNA"/>
</dbReference>
<feature type="active site" description="Acyl-ester intermediate" evidence="14">
    <location>
        <position position="331"/>
    </location>
</feature>
<evidence type="ECO:0000256" key="14">
    <source>
        <dbReference type="HAMAP-Rule" id="MF_02081"/>
    </source>
</evidence>
<dbReference type="STRING" id="1656094.BFC18_06725"/>
<dbReference type="Gene3D" id="3.40.710.10">
    <property type="entry name" value="DD-peptidase/beta-lactamase superfamily"/>
    <property type="match status" value="1"/>
</dbReference>
<evidence type="ECO:0000256" key="3">
    <source>
        <dbReference type="ARBA" id="ARBA00022475"/>
    </source>
</evidence>
<evidence type="ECO:0000256" key="13">
    <source>
        <dbReference type="ARBA" id="ARBA00023316"/>
    </source>
</evidence>
<dbReference type="Pfam" id="PF03717">
    <property type="entry name" value="PBP_dimer"/>
    <property type="match status" value="1"/>
</dbReference>
<dbReference type="InterPro" id="IPR005311">
    <property type="entry name" value="PBP_dimer"/>
</dbReference>
<feature type="region of interest" description="Disordered" evidence="15">
    <location>
        <begin position="528"/>
        <end position="548"/>
    </location>
</feature>
<dbReference type="InterPro" id="IPR001460">
    <property type="entry name" value="PCN-bd_Tpept"/>
</dbReference>
<name>A0A1E7ZEB7_9ALTE</name>
<reference evidence="18 19" key="1">
    <citation type="submission" date="2016-08" db="EMBL/GenBank/DDBJ databases">
        <authorList>
            <person name="Seilhamer J.J."/>
        </authorList>
    </citation>
    <scope>NUCLEOTIDE SEQUENCE [LARGE SCALE GENOMIC DNA]</scope>
    <source>
        <strain evidence="18 19">KCTC 42603</strain>
    </source>
</reference>
<dbReference type="Proteomes" id="UP000175691">
    <property type="component" value="Unassembled WGS sequence"/>
</dbReference>
<evidence type="ECO:0000256" key="7">
    <source>
        <dbReference type="ARBA" id="ARBA00022692"/>
    </source>
</evidence>
<evidence type="ECO:0000256" key="8">
    <source>
        <dbReference type="ARBA" id="ARBA00022801"/>
    </source>
</evidence>
<dbReference type="Pfam" id="PF00905">
    <property type="entry name" value="Transpeptidase"/>
    <property type="match status" value="1"/>
</dbReference>
<feature type="domain" description="Penicillin-binding protein dimerisation" evidence="17">
    <location>
        <begin position="65"/>
        <end position="240"/>
    </location>
</feature>
<dbReference type="InterPro" id="IPR012338">
    <property type="entry name" value="Beta-lactam/transpept-like"/>
</dbReference>
<dbReference type="InterPro" id="IPR017790">
    <property type="entry name" value="Penicillin-binding_protein_2"/>
</dbReference>
<dbReference type="NCBIfam" id="TIGR03423">
    <property type="entry name" value="pbp2_mrdA"/>
    <property type="match status" value="1"/>
</dbReference>
<keyword evidence="10 14" id="KW-0573">Peptidoglycan synthesis</keyword>
<feature type="binding site" evidence="14">
    <location>
        <position position="389"/>
    </location>
    <ligand>
        <name>Zn(2+)</name>
        <dbReference type="ChEBI" id="CHEBI:29105"/>
    </ligand>
</feature>
<dbReference type="GO" id="GO:0008270">
    <property type="term" value="F:zinc ion binding"/>
    <property type="evidence" value="ECO:0007669"/>
    <property type="project" value="UniProtKB-UniRule"/>
</dbReference>
<evidence type="ECO:0000256" key="10">
    <source>
        <dbReference type="ARBA" id="ARBA00022984"/>
    </source>
</evidence>
<dbReference type="UniPathway" id="UPA00219"/>